<proteinExistence type="inferred from homology"/>
<evidence type="ECO:0000256" key="13">
    <source>
        <dbReference type="RuleBase" id="RU000304"/>
    </source>
</evidence>
<feature type="domain" description="Protein kinase" evidence="14">
    <location>
        <begin position="26"/>
        <end position="206"/>
    </location>
</feature>
<dbReference type="eggNOG" id="KOG0583">
    <property type="taxonomic scope" value="Eukaryota"/>
</dbReference>
<protein>
    <recommendedName>
        <fullName evidence="3">Serine/threonine-protein kinase 1</fullName>
        <ecNumber evidence="2">2.7.11.1</ecNumber>
    </recommendedName>
</protein>
<evidence type="ECO:0000256" key="2">
    <source>
        <dbReference type="ARBA" id="ARBA00012513"/>
    </source>
</evidence>
<keyword evidence="9" id="KW-1035">Host cytoplasm</keyword>
<keyword evidence="4 13" id="KW-0723">Serine/threonine-protein kinase</keyword>
<dbReference type="OMA" id="ISCHQAG"/>
<evidence type="ECO:0000256" key="7">
    <source>
        <dbReference type="ARBA" id="ARBA00022777"/>
    </source>
</evidence>
<keyword evidence="6 12" id="KW-0547">Nucleotide-binding</keyword>
<evidence type="ECO:0000313" key="16">
    <source>
        <dbReference type="Proteomes" id="UP000014500"/>
    </source>
</evidence>
<reference evidence="16" key="1">
    <citation type="submission" date="2011-05" db="EMBL/GenBank/DDBJ databases">
        <authorList>
            <person name="Richards S.R."/>
            <person name="Qu J."/>
            <person name="Jiang H."/>
            <person name="Jhangiani S.N."/>
            <person name="Agravi P."/>
            <person name="Goodspeed R."/>
            <person name="Gross S."/>
            <person name="Mandapat C."/>
            <person name="Jackson L."/>
            <person name="Mathew T."/>
            <person name="Pu L."/>
            <person name="Thornton R."/>
            <person name="Saada N."/>
            <person name="Wilczek-Boney K.B."/>
            <person name="Lee S."/>
            <person name="Kovar C."/>
            <person name="Wu Y."/>
            <person name="Scherer S.E."/>
            <person name="Worley K.C."/>
            <person name="Muzny D.M."/>
            <person name="Gibbs R."/>
        </authorList>
    </citation>
    <scope>NUCLEOTIDE SEQUENCE</scope>
    <source>
        <strain evidence="16">Brora</strain>
    </source>
</reference>
<dbReference type="Gene3D" id="3.30.200.20">
    <property type="entry name" value="Phosphorylase Kinase, domain 1"/>
    <property type="match status" value="1"/>
</dbReference>
<dbReference type="EC" id="2.7.11.1" evidence="2"/>
<dbReference type="SUPFAM" id="SSF56112">
    <property type="entry name" value="Protein kinase-like (PK-like)"/>
    <property type="match status" value="1"/>
</dbReference>
<dbReference type="FunFam" id="3.30.200.20:FF:000547">
    <property type="entry name" value="Serine/threonine-protein kinase prk-2"/>
    <property type="match status" value="1"/>
</dbReference>
<name>T1II70_STRMM</name>
<dbReference type="HOGENOM" id="CLU_000288_63_0_1"/>
<keyword evidence="7" id="KW-0418">Kinase</keyword>
<evidence type="ECO:0000256" key="3">
    <source>
        <dbReference type="ARBA" id="ARBA00016885"/>
    </source>
</evidence>
<dbReference type="InterPro" id="IPR051138">
    <property type="entry name" value="PIM_Ser/Thr_kinase"/>
</dbReference>
<dbReference type="Gene3D" id="1.10.510.10">
    <property type="entry name" value="Transferase(Phosphotransferase) domain 1"/>
    <property type="match status" value="1"/>
</dbReference>
<dbReference type="PhylomeDB" id="T1II70"/>
<evidence type="ECO:0000259" key="14">
    <source>
        <dbReference type="PROSITE" id="PS50011"/>
    </source>
</evidence>
<dbReference type="InterPro" id="IPR000719">
    <property type="entry name" value="Prot_kinase_dom"/>
</dbReference>
<dbReference type="InterPro" id="IPR008271">
    <property type="entry name" value="Ser/Thr_kinase_AS"/>
</dbReference>
<dbReference type="GO" id="GO:0005737">
    <property type="term" value="C:cytoplasm"/>
    <property type="evidence" value="ECO:0007669"/>
    <property type="project" value="TreeGrafter"/>
</dbReference>
<keyword evidence="5" id="KW-0808">Transferase</keyword>
<organism evidence="15 16">
    <name type="scientific">Strigamia maritima</name>
    <name type="common">European centipede</name>
    <name type="synonym">Geophilus maritimus</name>
    <dbReference type="NCBI Taxonomy" id="126957"/>
    <lineage>
        <taxon>Eukaryota</taxon>
        <taxon>Metazoa</taxon>
        <taxon>Ecdysozoa</taxon>
        <taxon>Arthropoda</taxon>
        <taxon>Myriapoda</taxon>
        <taxon>Chilopoda</taxon>
        <taxon>Pleurostigmophora</taxon>
        <taxon>Geophilomorpha</taxon>
        <taxon>Linotaeniidae</taxon>
        <taxon>Strigamia</taxon>
    </lineage>
</organism>
<evidence type="ECO:0000256" key="9">
    <source>
        <dbReference type="ARBA" id="ARBA00023200"/>
    </source>
</evidence>
<dbReference type="GO" id="GO:0005524">
    <property type="term" value="F:ATP binding"/>
    <property type="evidence" value="ECO:0007669"/>
    <property type="project" value="UniProtKB-UniRule"/>
</dbReference>
<dbReference type="PROSITE" id="PS50011">
    <property type="entry name" value="PROTEIN_KINASE_DOM"/>
    <property type="match status" value="1"/>
</dbReference>
<dbReference type="EMBL" id="JH430144">
    <property type="status" value="NOT_ANNOTATED_CDS"/>
    <property type="molecule type" value="Genomic_DNA"/>
</dbReference>
<dbReference type="EnsemblMetazoa" id="SMAR000562-RA">
    <property type="protein sequence ID" value="SMAR000562-PA"/>
    <property type="gene ID" value="SMAR000562"/>
</dbReference>
<dbReference type="Proteomes" id="UP000014500">
    <property type="component" value="Unassembled WGS sequence"/>
</dbReference>
<dbReference type="STRING" id="126957.T1II70"/>
<comment type="subcellular location">
    <subcellularLocation>
        <location evidence="1">Host cytoplasm</location>
    </subcellularLocation>
</comment>
<dbReference type="PANTHER" id="PTHR22984:SF25">
    <property type="entry name" value="PROTEIN KINASE DOMAIN-CONTAINING PROTEIN"/>
    <property type="match status" value="1"/>
</dbReference>
<evidence type="ECO:0000256" key="5">
    <source>
        <dbReference type="ARBA" id="ARBA00022679"/>
    </source>
</evidence>
<keyword evidence="16" id="KW-1185">Reference proteome</keyword>
<evidence type="ECO:0000313" key="15">
    <source>
        <dbReference type="EnsemblMetazoa" id="SMAR000562-PA"/>
    </source>
</evidence>
<dbReference type="PROSITE" id="PS00108">
    <property type="entry name" value="PROTEIN_KINASE_ST"/>
    <property type="match status" value="1"/>
</dbReference>
<keyword evidence="8 12" id="KW-0067">ATP-binding</keyword>
<evidence type="ECO:0000256" key="10">
    <source>
        <dbReference type="ARBA" id="ARBA00047899"/>
    </source>
</evidence>
<evidence type="ECO:0000256" key="12">
    <source>
        <dbReference type="PROSITE-ProRule" id="PRU10141"/>
    </source>
</evidence>
<evidence type="ECO:0000256" key="4">
    <source>
        <dbReference type="ARBA" id="ARBA00022527"/>
    </source>
</evidence>
<comment type="catalytic activity">
    <reaction evidence="10">
        <text>L-threonyl-[protein] + ATP = O-phospho-L-threonyl-[protein] + ADP + H(+)</text>
        <dbReference type="Rhea" id="RHEA:46608"/>
        <dbReference type="Rhea" id="RHEA-COMP:11060"/>
        <dbReference type="Rhea" id="RHEA-COMP:11605"/>
        <dbReference type="ChEBI" id="CHEBI:15378"/>
        <dbReference type="ChEBI" id="CHEBI:30013"/>
        <dbReference type="ChEBI" id="CHEBI:30616"/>
        <dbReference type="ChEBI" id="CHEBI:61977"/>
        <dbReference type="ChEBI" id="CHEBI:456216"/>
        <dbReference type="EC" id="2.7.11.1"/>
    </reaction>
</comment>
<evidence type="ECO:0000256" key="11">
    <source>
        <dbReference type="ARBA" id="ARBA00048679"/>
    </source>
</evidence>
<accession>T1II70</accession>
<comment type="catalytic activity">
    <reaction evidence="11">
        <text>L-seryl-[protein] + ATP = O-phospho-L-seryl-[protein] + ADP + H(+)</text>
        <dbReference type="Rhea" id="RHEA:17989"/>
        <dbReference type="Rhea" id="RHEA-COMP:9863"/>
        <dbReference type="Rhea" id="RHEA-COMP:11604"/>
        <dbReference type="ChEBI" id="CHEBI:15378"/>
        <dbReference type="ChEBI" id="CHEBI:29999"/>
        <dbReference type="ChEBI" id="CHEBI:30616"/>
        <dbReference type="ChEBI" id="CHEBI:83421"/>
        <dbReference type="ChEBI" id="CHEBI:456216"/>
        <dbReference type="EC" id="2.7.11.1"/>
    </reaction>
</comment>
<evidence type="ECO:0000256" key="8">
    <source>
        <dbReference type="ARBA" id="ARBA00022840"/>
    </source>
</evidence>
<dbReference type="PANTHER" id="PTHR22984">
    <property type="entry name" value="SERINE/THREONINE-PROTEIN KINASE PIM"/>
    <property type="match status" value="1"/>
</dbReference>
<dbReference type="SMART" id="SM00220">
    <property type="entry name" value="S_TKc"/>
    <property type="match status" value="1"/>
</dbReference>
<dbReference type="PROSITE" id="PS00107">
    <property type="entry name" value="PROTEIN_KINASE_ATP"/>
    <property type="match status" value="1"/>
</dbReference>
<dbReference type="Pfam" id="PF00069">
    <property type="entry name" value="Pkinase"/>
    <property type="match status" value="1"/>
</dbReference>
<dbReference type="AlphaFoldDB" id="T1II70"/>
<dbReference type="InterPro" id="IPR011009">
    <property type="entry name" value="Kinase-like_dom_sf"/>
</dbReference>
<feature type="binding site" evidence="12">
    <location>
        <position position="55"/>
    </location>
    <ligand>
        <name>ATP</name>
        <dbReference type="ChEBI" id="CHEBI:30616"/>
    </ligand>
</feature>
<comment type="similarity">
    <text evidence="13">Belongs to the protein kinase superfamily.</text>
</comment>
<reference evidence="15" key="2">
    <citation type="submission" date="2015-02" db="UniProtKB">
        <authorList>
            <consortium name="EnsemblMetazoa"/>
        </authorList>
    </citation>
    <scope>IDENTIFICATION</scope>
</reference>
<dbReference type="GO" id="GO:0004674">
    <property type="term" value="F:protein serine/threonine kinase activity"/>
    <property type="evidence" value="ECO:0007669"/>
    <property type="project" value="UniProtKB-KW"/>
</dbReference>
<dbReference type="GO" id="GO:0030430">
    <property type="term" value="C:host cell cytoplasm"/>
    <property type="evidence" value="ECO:0007669"/>
    <property type="project" value="UniProtKB-SubCell"/>
</dbReference>
<dbReference type="InterPro" id="IPR017441">
    <property type="entry name" value="Protein_kinase_ATP_BS"/>
</dbReference>
<sequence>MAFVADQCAFAFAVHHEHSFPFEKQYKLGHVLGKGGFGTVFAGMRIRDKLQVAIKHIIKDKVTDWGTMDNKRVPLEICLLRKLSPVSGVIRLIDWFERPEAFILIMERPEPVKDLFDYISEKGILEEPLARAFFRQVVETVIQCHKMGVIHRDIKDENILVDLKSHALKLIDFGSGTYLKESLYRDFDGKMRYTVYIYIYIYNHFG</sequence>
<evidence type="ECO:0000256" key="1">
    <source>
        <dbReference type="ARBA" id="ARBA00004192"/>
    </source>
</evidence>
<evidence type="ECO:0000256" key="6">
    <source>
        <dbReference type="ARBA" id="ARBA00022741"/>
    </source>
</evidence>